<feature type="chain" id="PRO_5008139465" evidence="1">
    <location>
        <begin position="26"/>
        <end position="268"/>
    </location>
</feature>
<evidence type="ECO:0000313" key="3">
    <source>
        <dbReference type="Proteomes" id="UP000075903"/>
    </source>
</evidence>
<dbReference type="VEuPathDB" id="VectorBase:AMEM010941"/>
<name>A0A182V923_ANOME</name>
<reference evidence="2" key="1">
    <citation type="submission" date="2020-05" db="UniProtKB">
        <authorList>
            <consortium name="EnsemblMetazoa"/>
        </authorList>
    </citation>
    <scope>IDENTIFICATION</scope>
    <source>
        <strain evidence="2">MAF</strain>
    </source>
</reference>
<organism evidence="2 3">
    <name type="scientific">Anopheles merus</name>
    <name type="common">Mosquito</name>
    <dbReference type="NCBI Taxonomy" id="30066"/>
    <lineage>
        <taxon>Eukaryota</taxon>
        <taxon>Metazoa</taxon>
        <taxon>Ecdysozoa</taxon>
        <taxon>Arthropoda</taxon>
        <taxon>Hexapoda</taxon>
        <taxon>Insecta</taxon>
        <taxon>Pterygota</taxon>
        <taxon>Neoptera</taxon>
        <taxon>Endopterygota</taxon>
        <taxon>Diptera</taxon>
        <taxon>Nematocera</taxon>
        <taxon>Culicoidea</taxon>
        <taxon>Culicidae</taxon>
        <taxon>Anophelinae</taxon>
        <taxon>Anopheles</taxon>
    </lineage>
</organism>
<keyword evidence="1" id="KW-0732">Signal</keyword>
<dbReference type="AlphaFoldDB" id="A0A182V923"/>
<dbReference type="EnsemblMetazoa" id="AMEM010941-RA">
    <property type="protein sequence ID" value="AMEM010941-PA"/>
    <property type="gene ID" value="AMEM010941"/>
</dbReference>
<proteinExistence type="predicted"/>
<evidence type="ECO:0000256" key="1">
    <source>
        <dbReference type="SAM" id="SignalP"/>
    </source>
</evidence>
<dbReference type="VEuPathDB" id="VectorBase:AMEM21_001572"/>
<protein>
    <submittedName>
        <fullName evidence="2">Uncharacterized protein</fullName>
    </submittedName>
</protein>
<feature type="signal peptide" evidence="1">
    <location>
        <begin position="1"/>
        <end position="25"/>
    </location>
</feature>
<dbReference type="Proteomes" id="UP000075903">
    <property type="component" value="Unassembled WGS sequence"/>
</dbReference>
<accession>A0A182V923</accession>
<sequence>MSRLKAWIWSVQIITISMMLQEAVGQTTSAPVKRAHRLIIMDYEKIGATAASQQSAPLRVQTTTRRPGATQVRNPGVQAKSGGTVAYSAGFGAASVVPECTNCTSVDDAFATLDYDYANLTWLANVSYPEYTALELGTDKVTMQPIVVSNVTMLPVGVPISLVVTTPNVLQPVVPESPSIVDTAVIRPLPVPTDVSYGKHSSFLYHCGQCTIPYKATREKDTIYDQSYHHHHHHYYHDNDHPTSETYENEKVQTWSKYQANEHGAYEG</sequence>
<keyword evidence="3" id="KW-1185">Reference proteome</keyword>
<evidence type="ECO:0000313" key="2">
    <source>
        <dbReference type="EnsemblMetazoa" id="AMEM010941-PA"/>
    </source>
</evidence>